<dbReference type="InterPro" id="IPR051082">
    <property type="entry name" value="Pentapeptide-BTB/POZ_domain"/>
</dbReference>
<dbReference type="EMBL" id="APRN01000036">
    <property type="protein sequence ID" value="ENX58114.1"/>
    <property type="molecule type" value="Genomic_DNA"/>
</dbReference>
<sequence length="245" mass="28981">MKLTSTEIFKNINFPEIQEYKDALFFDFSASNCDFNGAVFLSCSFKNCIFRNCNLSNCRFFSNVIFDGCIFEYCDFRSVGLLGTKFEKCFFEKCDMRGLNLDSAKWTKCEIKNCNFRDISLHSWNWIECKFSGTLREIKFLGKNNSKFFLDFSDCKLDCVEFFDCDISKCIPPKNKKHHFINNLSVYIEKSEFVVKDMPEDVKKIIERRLKKLRGMRQYIFNVESLKKIEDKMVVDALLEIFDLF</sequence>
<protein>
    <recommendedName>
        <fullName evidence="3">Pentapeptide repeat-containing protein</fullName>
    </recommendedName>
</protein>
<proteinExistence type="predicted"/>
<keyword evidence="2" id="KW-1185">Reference proteome</keyword>
<dbReference type="Proteomes" id="UP000013084">
    <property type="component" value="Unassembled WGS sequence"/>
</dbReference>
<evidence type="ECO:0000313" key="2">
    <source>
        <dbReference type="Proteomes" id="UP000013084"/>
    </source>
</evidence>
<dbReference type="PANTHER" id="PTHR14136:SF17">
    <property type="entry name" value="BTB_POZ DOMAIN-CONTAINING PROTEIN KCTD9"/>
    <property type="match status" value="1"/>
</dbReference>
<dbReference type="Pfam" id="PF13576">
    <property type="entry name" value="Pentapeptide_3"/>
    <property type="match status" value="1"/>
</dbReference>
<evidence type="ECO:0008006" key="3">
    <source>
        <dbReference type="Google" id="ProtNLM"/>
    </source>
</evidence>
<dbReference type="RefSeq" id="WP_005203804.1">
    <property type="nucleotide sequence ID" value="NZ_KB850072.1"/>
</dbReference>
<evidence type="ECO:0000313" key="1">
    <source>
        <dbReference type="EMBL" id="ENX58114.1"/>
    </source>
</evidence>
<dbReference type="InterPro" id="IPR001646">
    <property type="entry name" value="5peptide_repeat"/>
</dbReference>
<dbReference type="PANTHER" id="PTHR14136">
    <property type="entry name" value="BTB_POZ DOMAIN-CONTAINING PROTEIN KCTD9"/>
    <property type="match status" value="1"/>
</dbReference>
<name>N9RJI9_9GAMM</name>
<reference evidence="1 2" key="1">
    <citation type="submission" date="2013-02" db="EMBL/GenBank/DDBJ databases">
        <title>The Genome Sequence of Acinetobacter sp. CIP 70.18.</title>
        <authorList>
            <consortium name="The Broad Institute Genome Sequencing Platform"/>
            <consortium name="The Broad Institute Genome Sequencing Center for Infectious Disease"/>
            <person name="Cerqueira G."/>
            <person name="Feldgarden M."/>
            <person name="Courvalin P."/>
            <person name="Perichon B."/>
            <person name="Grillot-Courvalin C."/>
            <person name="Clermont D."/>
            <person name="Rocha E."/>
            <person name="Yoon E.-J."/>
            <person name="Nemec A."/>
            <person name="Walker B."/>
            <person name="Young S.K."/>
            <person name="Zeng Q."/>
            <person name="Gargeya S."/>
            <person name="Fitzgerald M."/>
            <person name="Haas B."/>
            <person name="Abouelleil A."/>
            <person name="Alvarado L."/>
            <person name="Arachchi H.M."/>
            <person name="Berlin A.M."/>
            <person name="Chapman S.B."/>
            <person name="Dewar J."/>
            <person name="Goldberg J."/>
            <person name="Griggs A."/>
            <person name="Gujja S."/>
            <person name="Hansen M."/>
            <person name="Howarth C."/>
            <person name="Imamovic A."/>
            <person name="Larimer J."/>
            <person name="McCowan C."/>
            <person name="Murphy C."/>
            <person name="Neiman D."/>
            <person name="Pearson M."/>
            <person name="Priest M."/>
            <person name="Roberts A."/>
            <person name="Saif S."/>
            <person name="Shea T."/>
            <person name="Sisk P."/>
            <person name="Sykes S."/>
            <person name="Wortman J."/>
            <person name="Nusbaum C."/>
            <person name="Birren B."/>
        </authorList>
    </citation>
    <scope>NUCLEOTIDE SEQUENCE [LARGE SCALE GENOMIC DNA]</scope>
    <source>
        <strain evidence="1 2">CIP 70.18</strain>
    </source>
</reference>
<dbReference type="PATRIC" id="fig|1217700.3.peg.2440"/>
<dbReference type="AlphaFoldDB" id="N9RJI9"/>
<dbReference type="HOGENOM" id="CLU_1093573_0_0_6"/>
<organism evidence="1 2">
    <name type="scientific">Acinetobacter higginsii</name>
    <dbReference type="NCBI Taxonomy" id="70347"/>
    <lineage>
        <taxon>Bacteria</taxon>
        <taxon>Pseudomonadati</taxon>
        <taxon>Pseudomonadota</taxon>
        <taxon>Gammaproteobacteria</taxon>
        <taxon>Moraxellales</taxon>
        <taxon>Moraxellaceae</taxon>
        <taxon>Acinetobacter</taxon>
    </lineage>
</organism>
<gene>
    <name evidence="1" type="ORF">F902_02514</name>
</gene>
<dbReference type="SUPFAM" id="SSF141571">
    <property type="entry name" value="Pentapeptide repeat-like"/>
    <property type="match status" value="1"/>
</dbReference>
<dbReference type="OrthoDB" id="156143at2"/>
<comment type="caution">
    <text evidence="1">The sequence shown here is derived from an EMBL/GenBank/DDBJ whole genome shotgun (WGS) entry which is preliminary data.</text>
</comment>
<accession>N9RJI9</accession>
<dbReference type="Gene3D" id="2.160.20.80">
    <property type="entry name" value="E3 ubiquitin-protein ligase SopA"/>
    <property type="match status" value="2"/>
</dbReference>